<sequence length="168" mass="18866">MEDLTGISLDVITAGLAALVLILIIIMIINGVKMRKLKKRYEAFMSGKNAASLEDTLVKRLNQVDDLIASDEDTKRKVQMVLDHLDNTYQKVGLVKYDAFNEMGGKLSFSLALLNRKNDGFIINAMHSREGCYTYIKEIINGNSVIMLADEEREALDMALENTYEQGK</sequence>
<dbReference type="AlphaFoldDB" id="A0A2V1JRS4"/>
<name>A0A2V1JRS4_EUBRA</name>
<keyword evidence="1" id="KW-0472">Membrane</keyword>
<dbReference type="Pfam" id="PF14584">
    <property type="entry name" value="DUF4446"/>
    <property type="match status" value="1"/>
</dbReference>
<gene>
    <name evidence="2" type="ORF">LG34_03175</name>
</gene>
<keyword evidence="1" id="KW-0812">Transmembrane</keyword>
<evidence type="ECO:0000313" key="3">
    <source>
        <dbReference type="Proteomes" id="UP000245288"/>
    </source>
</evidence>
<keyword evidence="3" id="KW-1185">Reference proteome</keyword>
<organism evidence="2 3">
    <name type="scientific">Eubacterium ramulus</name>
    <dbReference type="NCBI Taxonomy" id="39490"/>
    <lineage>
        <taxon>Bacteria</taxon>
        <taxon>Bacillati</taxon>
        <taxon>Bacillota</taxon>
        <taxon>Clostridia</taxon>
        <taxon>Eubacteriales</taxon>
        <taxon>Eubacteriaceae</taxon>
        <taxon>Eubacterium</taxon>
    </lineage>
</organism>
<evidence type="ECO:0000256" key="1">
    <source>
        <dbReference type="SAM" id="Phobius"/>
    </source>
</evidence>
<reference evidence="2 3" key="1">
    <citation type="submission" date="2014-09" db="EMBL/GenBank/DDBJ databases">
        <title>Butyrate-producing bacteria isolated from human gut.</title>
        <authorList>
            <person name="Zhang Q."/>
            <person name="Zhao L."/>
        </authorList>
    </citation>
    <scope>NUCLEOTIDE SEQUENCE [LARGE SCALE GENOMIC DNA]</scope>
    <source>
        <strain evidence="2 3">21</strain>
    </source>
</reference>
<dbReference type="EMBL" id="JRFU01000029">
    <property type="protein sequence ID" value="PWE87557.1"/>
    <property type="molecule type" value="Genomic_DNA"/>
</dbReference>
<keyword evidence="1" id="KW-1133">Transmembrane helix</keyword>
<accession>A0A2V1JRS4</accession>
<protein>
    <recommendedName>
        <fullName evidence="4">DUF4446 family protein</fullName>
    </recommendedName>
</protein>
<evidence type="ECO:0008006" key="4">
    <source>
        <dbReference type="Google" id="ProtNLM"/>
    </source>
</evidence>
<feature type="transmembrane region" description="Helical" evidence="1">
    <location>
        <begin position="12"/>
        <end position="32"/>
    </location>
</feature>
<comment type="caution">
    <text evidence="2">The sequence shown here is derived from an EMBL/GenBank/DDBJ whole genome shotgun (WGS) entry which is preliminary data.</text>
</comment>
<evidence type="ECO:0000313" key="2">
    <source>
        <dbReference type="EMBL" id="PWE87557.1"/>
    </source>
</evidence>
<dbReference type="Proteomes" id="UP000245288">
    <property type="component" value="Unassembled WGS sequence"/>
</dbReference>
<proteinExistence type="predicted"/>
<dbReference type="InterPro" id="IPR027981">
    <property type="entry name" value="DUF4446"/>
</dbReference>